<keyword evidence="2" id="KW-0472">Membrane</keyword>
<dbReference type="PANTHER" id="PTHR33392:SF6">
    <property type="entry name" value="POLYISOPRENYL-TEICHOIC ACID--PEPTIDOGLYCAN TEICHOIC ACID TRANSFERASE TAGU"/>
    <property type="match status" value="1"/>
</dbReference>
<dbReference type="RefSeq" id="WP_408126145.1">
    <property type="nucleotide sequence ID" value="NZ_JBFNFH010000001.1"/>
</dbReference>
<gene>
    <name evidence="4" type="ORF">ABGF40_00940</name>
</gene>
<keyword evidence="2" id="KW-0812">Transmembrane</keyword>
<feature type="transmembrane region" description="Helical" evidence="2">
    <location>
        <begin position="29"/>
        <end position="51"/>
    </location>
</feature>
<dbReference type="InterPro" id="IPR050922">
    <property type="entry name" value="LytR/CpsA/Psr_CW_biosynth"/>
</dbReference>
<dbReference type="Pfam" id="PF03816">
    <property type="entry name" value="LytR_cpsA_psr"/>
    <property type="match status" value="1"/>
</dbReference>
<evidence type="ECO:0000256" key="1">
    <source>
        <dbReference type="ARBA" id="ARBA00006068"/>
    </source>
</evidence>
<comment type="similarity">
    <text evidence="1">Belongs to the LytR/CpsA/Psr (LCP) family.</text>
</comment>
<accession>A0ABW9F463</accession>
<evidence type="ECO:0000313" key="4">
    <source>
        <dbReference type="EMBL" id="MFM1524236.1"/>
    </source>
</evidence>
<feature type="transmembrane region" description="Helical" evidence="2">
    <location>
        <begin position="57"/>
        <end position="75"/>
    </location>
</feature>
<reference evidence="4 5" key="1">
    <citation type="journal article" date="2024" name="Front. Microbiol.">
        <title>Pangenomic and biochemical analyses of Helcococcus ovis reveal widespread tetracycline resistance and a novel bacterial species, Helcococcus bovis.</title>
        <authorList>
            <person name="Cunha F."/>
            <person name="Zhai Y."/>
            <person name="Casaro S."/>
            <person name="Jones K.L."/>
            <person name="Hernandez M."/>
            <person name="Bisinotto R.S."/>
            <person name="Kariyawasam S."/>
            <person name="Brown M.B."/>
            <person name="Phillips A."/>
            <person name="Jeong K.C."/>
            <person name="Galvao K.N."/>
        </authorList>
    </citation>
    <scope>NUCLEOTIDE SEQUENCE [LARGE SCALE GENOMIC DNA]</scope>
    <source>
        <strain evidence="4 5">KG197</strain>
    </source>
</reference>
<feature type="transmembrane region" description="Helical" evidence="2">
    <location>
        <begin position="87"/>
        <end position="107"/>
    </location>
</feature>
<dbReference type="Gene3D" id="3.40.630.190">
    <property type="entry name" value="LCP protein"/>
    <property type="match status" value="1"/>
</dbReference>
<keyword evidence="2" id="KW-1133">Transmembrane helix</keyword>
<keyword evidence="5" id="KW-1185">Reference proteome</keyword>
<feature type="domain" description="Cell envelope-related transcriptional attenuator" evidence="3">
    <location>
        <begin position="158"/>
        <end position="304"/>
    </location>
</feature>
<organism evidence="4 5">
    <name type="scientific">Helcococcus bovis</name>
    <dbReference type="NCBI Taxonomy" id="3153252"/>
    <lineage>
        <taxon>Bacteria</taxon>
        <taxon>Bacillati</taxon>
        <taxon>Bacillota</taxon>
        <taxon>Tissierellia</taxon>
        <taxon>Tissierellales</taxon>
        <taxon>Peptoniphilaceae</taxon>
        <taxon>Helcococcus</taxon>
    </lineage>
</organism>
<evidence type="ECO:0000256" key="2">
    <source>
        <dbReference type="SAM" id="Phobius"/>
    </source>
</evidence>
<name>A0ABW9F463_9FIRM</name>
<dbReference type="Proteomes" id="UP001629536">
    <property type="component" value="Unassembled WGS sequence"/>
</dbReference>
<evidence type="ECO:0000313" key="5">
    <source>
        <dbReference type="Proteomes" id="UP001629536"/>
    </source>
</evidence>
<protein>
    <submittedName>
        <fullName evidence="4">LCP family protein</fullName>
    </submittedName>
</protein>
<dbReference type="InterPro" id="IPR004474">
    <property type="entry name" value="LytR_CpsA_psr"/>
</dbReference>
<comment type="caution">
    <text evidence="4">The sequence shown here is derived from an EMBL/GenBank/DDBJ whole genome shotgun (WGS) entry which is preliminary data.</text>
</comment>
<dbReference type="NCBIfam" id="TIGR00350">
    <property type="entry name" value="lytR_cpsA_psr"/>
    <property type="match status" value="1"/>
</dbReference>
<proteinExistence type="inferred from homology"/>
<sequence>MNDLEERKILDPEKNEEDKNKRKFEFSKLILSFFLIISIAFVGFIFRYNVFDTRMKVIVISSILVLNVLGFIVILKNKKYKKIIRFIVSIIMILLIAVMSIFAIYYLKLDSSIRKMNQNSKNNKNNTEFETKDVHTAESFNVYISGIDVGGDLSENSRSDVNIIASVNPNDGKILLTSVPRDTYLPIADGGNDEYDKLTHAGNYGVMSSLHTLERFLEIKIPYFVRVNFDSVIRIVDELGGVDVYVDEPFTASVNKKFYPKGNVHLTGQDAIAFVRERYSLEEGDIGRGKNQEKLLAAIIKKVTQPSVLKNIDGLLEIMEKNVVTNLSAKSLVDLAANQLVSRTNYDVKSQTLMGEYTLDLPSYAMPGYRLSMMVPNKESLVKVTEEINKVVKNTYVKTNTYINFEKETSSETENNN</sequence>
<dbReference type="PANTHER" id="PTHR33392">
    <property type="entry name" value="POLYISOPRENYL-TEICHOIC ACID--PEPTIDOGLYCAN TEICHOIC ACID TRANSFERASE TAGU"/>
    <property type="match status" value="1"/>
</dbReference>
<evidence type="ECO:0000259" key="3">
    <source>
        <dbReference type="Pfam" id="PF03816"/>
    </source>
</evidence>
<dbReference type="EMBL" id="JBFNFH010000001">
    <property type="protein sequence ID" value="MFM1524236.1"/>
    <property type="molecule type" value="Genomic_DNA"/>
</dbReference>